<dbReference type="AlphaFoldDB" id="A0AAV7FH88"/>
<sequence>MSSQATEPMDGSSLHTHKGELNLDFGGFNRPPWLRPCLHPFGIPPKLPEILLFLSVGGGRSPWVTVLLVLAETAPPHSNLSQHPNADESVRPLSSSSLPTKTGL</sequence>
<reference evidence="2 3" key="1">
    <citation type="submission" date="2021-07" db="EMBL/GenBank/DDBJ databases">
        <title>The Aristolochia fimbriata genome: insights into angiosperm evolution, floral development and chemical biosynthesis.</title>
        <authorList>
            <person name="Jiao Y."/>
        </authorList>
    </citation>
    <scope>NUCLEOTIDE SEQUENCE [LARGE SCALE GENOMIC DNA]</scope>
    <source>
        <strain evidence="2">IBCAS-2021</strain>
        <tissue evidence="2">Leaf</tissue>
    </source>
</reference>
<gene>
    <name evidence="2" type="ORF">H6P81_003720</name>
</gene>
<protein>
    <submittedName>
        <fullName evidence="2">Uncharacterized protein</fullName>
    </submittedName>
</protein>
<evidence type="ECO:0000256" key="1">
    <source>
        <dbReference type="SAM" id="MobiDB-lite"/>
    </source>
</evidence>
<comment type="caution">
    <text evidence="2">The sequence shown here is derived from an EMBL/GenBank/DDBJ whole genome shotgun (WGS) entry which is preliminary data.</text>
</comment>
<name>A0AAV7FH88_ARIFI</name>
<accession>A0AAV7FH88</accession>
<feature type="compositionally biased region" description="Polar residues" evidence="1">
    <location>
        <begin position="92"/>
        <end position="104"/>
    </location>
</feature>
<evidence type="ECO:0000313" key="3">
    <source>
        <dbReference type="Proteomes" id="UP000825729"/>
    </source>
</evidence>
<keyword evidence="3" id="KW-1185">Reference proteome</keyword>
<feature type="region of interest" description="Disordered" evidence="1">
    <location>
        <begin position="76"/>
        <end position="104"/>
    </location>
</feature>
<dbReference type="EMBL" id="JAINDJ010000002">
    <property type="protein sequence ID" value="KAG9459212.1"/>
    <property type="molecule type" value="Genomic_DNA"/>
</dbReference>
<evidence type="ECO:0000313" key="2">
    <source>
        <dbReference type="EMBL" id="KAG9459212.1"/>
    </source>
</evidence>
<feature type="region of interest" description="Disordered" evidence="1">
    <location>
        <begin position="1"/>
        <end position="21"/>
    </location>
</feature>
<proteinExistence type="predicted"/>
<dbReference type="Proteomes" id="UP000825729">
    <property type="component" value="Unassembled WGS sequence"/>
</dbReference>
<organism evidence="2 3">
    <name type="scientific">Aristolochia fimbriata</name>
    <name type="common">White veined hardy Dutchman's pipe vine</name>
    <dbReference type="NCBI Taxonomy" id="158543"/>
    <lineage>
        <taxon>Eukaryota</taxon>
        <taxon>Viridiplantae</taxon>
        <taxon>Streptophyta</taxon>
        <taxon>Embryophyta</taxon>
        <taxon>Tracheophyta</taxon>
        <taxon>Spermatophyta</taxon>
        <taxon>Magnoliopsida</taxon>
        <taxon>Magnoliidae</taxon>
        <taxon>Piperales</taxon>
        <taxon>Aristolochiaceae</taxon>
        <taxon>Aristolochia</taxon>
    </lineage>
</organism>